<dbReference type="InterPro" id="IPR043041">
    <property type="entry name" value="PLipase_B-like_dom2"/>
</dbReference>
<dbReference type="GO" id="GO:0009395">
    <property type="term" value="P:phospholipid catabolic process"/>
    <property type="evidence" value="ECO:0007669"/>
    <property type="project" value="TreeGrafter"/>
</dbReference>
<keyword evidence="9" id="KW-1185">Reference proteome</keyword>
<dbReference type="AlphaFoldDB" id="A0A087V1Q4"/>
<protein>
    <recommendedName>
        <fullName evidence="7">Phospholipase B-like</fullName>
        <ecNumber evidence="7">3.1.1.-</ecNumber>
    </recommendedName>
</protein>
<keyword evidence="3 7" id="KW-0378">Hydrolase</keyword>
<evidence type="ECO:0000313" key="8">
    <source>
        <dbReference type="EMBL" id="KFM83543.1"/>
    </source>
</evidence>
<gene>
    <name evidence="8" type="ORF">X975_07448</name>
</gene>
<dbReference type="OrthoDB" id="443524at2759"/>
<evidence type="ECO:0000256" key="5">
    <source>
        <dbReference type="ARBA" id="ARBA00023098"/>
    </source>
</evidence>
<dbReference type="InterPro" id="IPR007000">
    <property type="entry name" value="PLipase_B-like"/>
</dbReference>
<evidence type="ECO:0000256" key="1">
    <source>
        <dbReference type="ARBA" id="ARBA00007835"/>
    </source>
</evidence>
<dbReference type="STRING" id="407821.A0A087V1Q4"/>
<evidence type="ECO:0000313" key="9">
    <source>
        <dbReference type="Proteomes" id="UP000054359"/>
    </source>
</evidence>
<keyword evidence="5 7" id="KW-0443">Lipid metabolism</keyword>
<dbReference type="Gene3D" id="1.10.439.20">
    <property type="entry name" value="Phospholipase B-like, domain 2"/>
    <property type="match status" value="1"/>
</dbReference>
<proteinExistence type="inferred from homology"/>
<dbReference type="EMBL" id="KL867803">
    <property type="protein sequence ID" value="KFM83543.1"/>
    <property type="molecule type" value="Genomic_DNA"/>
</dbReference>
<dbReference type="PANTHER" id="PTHR12370:SF3">
    <property type="entry name" value="PHOSPHOLIPASE B-LIKE 2-RELATED"/>
    <property type="match status" value="1"/>
</dbReference>
<dbReference type="GO" id="GO:0004620">
    <property type="term" value="F:phospholipase activity"/>
    <property type="evidence" value="ECO:0007669"/>
    <property type="project" value="InterPro"/>
</dbReference>
<evidence type="ECO:0000256" key="3">
    <source>
        <dbReference type="ARBA" id="ARBA00022801"/>
    </source>
</evidence>
<dbReference type="EC" id="3.1.1.-" evidence="7"/>
<name>A0A087V1Q4_STEMI</name>
<evidence type="ECO:0000256" key="4">
    <source>
        <dbReference type="ARBA" id="ARBA00022963"/>
    </source>
</evidence>
<dbReference type="GO" id="GO:0005576">
    <property type="term" value="C:extracellular region"/>
    <property type="evidence" value="ECO:0007669"/>
    <property type="project" value="TreeGrafter"/>
</dbReference>
<keyword evidence="4 7" id="KW-0442">Lipid degradation</keyword>
<dbReference type="Pfam" id="PF04916">
    <property type="entry name" value="Phospholip_B"/>
    <property type="match status" value="1"/>
</dbReference>
<keyword evidence="6" id="KW-0325">Glycoprotein</keyword>
<feature type="non-terminal residue" evidence="8">
    <location>
        <position position="76"/>
    </location>
</feature>
<dbReference type="Proteomes" id="UP000054359">
    <property type="component" value="Unassembled WGS sequence"/>
</dbReference>
<dbReference type="PANTHER" id="PTHR12370">
    <property type="entry name" value="PHOSPHOLIPASE B-RELATED"/>
    <property type="match status" value="1"/>
</dbReference>
<comment type="similarity">
    <text evidence="1 7">Belongs to the phospholipase B-like family.</text>
</comment>
<organism evidence="8 9">
    <name type="scientific">Stegodyphus mimosarum</name>
    <name type="common">African social velvet spider</name>
    <dbReference type="NCBI Taxonomy" id="407821"/>
    <lineage>
        <taxon>Eukaryota</taxon>
        <taxon>Metazoa</taxon>
        <taxon>Ecdysozoa</taxon>
        <taxon>Arthropoda</taxon>
        <taxon>Chelicerata</taxon>
        <taxon>Arachnida</taxon>
        <taxon>Araneae</taxon>
        <taxon>Araneomorphae</taxon>
        <taxon>Entelegynae</taxon>
        <taxon>Eresoidea</taxon>
        <taxon>Eresidae</taxon>
        <taxon>Stegodyphus</taxon>
    </lineage>
</organism>
<comment type="function">
    <text evidence="7">Putative phospholipase.</text>
</comment>
<evidence type="ECO:0000256" key="2">
    <source>
        <dbReference type="ARBA" id="ARBA00022729"/>
    </source>
</evidence>
<accession>A0A087V1Q4</accession>
<keyword evidence="2" id="KW-0732">Signal</keyword>
<evidence type="ECO:0000256" key="7">
    <source>
        <dbReference type="RuleBase" id="RU364138"/>
    </source>
</evidence>
<sequence>MQAYSAGLVEGFLTSDLLQKHWNNLAADYCKGEESYCKRLASFLQKNLDFINSNVKTRRQYNVYWHQEHRILAPNH</sequence>
<reference evidence="8 9" key="1">
    <citation type="submission" date="2013-11" db="EMBL/GenBank/DDBJ databases">
        <title>Genome sequencing of Stegodyphus mimosarum.</title>
        <authorList>
            <person name="Bechsgaard J."/>
        </authorList>
    </citation>
    <scope>NUCLEOTIDE SEQUENCE [LARGE SCALE GENOMIC DNA]</scope>
</reference>
<evidence type="ECO:0000256" key="6">
    <source>
        <dbReference type="ARBA" id="ARBA00023180"/>
    </source>
</evidence>